<dbReference type="RefSeq" id="WP_188084611.1">
    <property type="nucleotide sequence ID" value="NZ_JACIEU010000067.1"/>
</dbReference>
<feature type="transmembrane region" description="Helical" evidence="5">
    <location>
        <begin position="109"/>
        <end position="126"/>
    </location>
</feature>
<reference evidence="7 8" key="1">
    <citation type="submission" date="2020-08" db="EMBL/GenBank/DDBJ databases">
        <title>Genomic Encyclopedia of Type Strains, Phase IV (KMG-IV): sequencing the most valuable type-strain genomes for metagenomic binning, comparative biology and taxonomic classification.</title>
        <authorList>
            <person name="Goeker M."/>
        </authorList>
    </citation>
    <scope>NUCLEOTIDE SEQUENCE [LARGE SCALE GENOMIC DNA]</scope>
    <source>
        <strain evidence="7 8">DSM 19371</strain>
    </source>
</reference>
<sequence>MPHFRDIFRFNTHGALLAMPGFALLLVGGVSASTAMPASIAAGAAFSVGFGATKRVFHNRWAAMTLAGIGMTLVAFIGTILGNDPYVALAATALMGGLCGALISRDIDLWWVWLQIIIAFLLALHFPGNVLDGLRRALLVAGGSAIQIAAVGLMIGVIGEGKEIPAARSDRATRQEMLLHALRAALCITIAKVAADMAGIQHGYWAALTAMVVLKPGLRDTGFRGIERVGGTIAGILLATVVLHLLPSGPLPLAGVTVLSAGCAFGLQKARYTVLSAAITTSVMLMIALAGGEIKGAETDRLFATLIGGGVALAGAMIAPRRLPDQRNADDNE</sequence>
<feature type="transmembrane region" description="Helical" evidence="5">
    <location>
        <begin position="86"/>
        <end position="103"/>
    </location>
</feature>
<protein>
    <submittedName>
        <fullName evidence="7">Putative membrane protein YccC</fullName>
    </submittedName>
</protein>
<feature type="transmembrane region" description="Helical" evidence="5">
    <location>
        <begin position="61"/>
        <end position="81"/>
    </location>
</feature>
<proteinExistence type="predicted"/>
<evidence type="ECO:0000313" key="8">
    <source>
        <dbReference type="Proteomes" id="UP000590524"/>
    </source>
</evidence>
<keyword evidence="3 5" id="KW-1133">Transmembrane helix</keyword>
<evidence type="ECO:0000256" key="4">
    <source>
        <dbReference type="ARBA" id="ARBA00023136"/>
    </source>
</evidence>
<gene>
    <name evidence="7" type="ORF">GGQ90_005841</name>
</gene>
<evidence type="ECO:0000256" key="1">
    <source>
        <dbReference type="ARBA" id="ARBA00004141"/>
    </source>
</evidence>
<evidence type="ECO:0000259" key="6">
    <source>
        <dbReference type="Pfam" id="PF13515"/>
    </source>
</evidence>
<evidence type="ECO:0000256" key="5">
    <source>
        <dbReference type="SAM" id="Phobius"/>
    </source>
</evidence>
<evidence type="ECO:0000256" key="2">
    <source>
        <dbReference type="ARBA" id="ARBA00022692"/>
    </source>
</evidence>
<evidence type="ECO:0000313" key="7">
    <source>
        <dbReference type="EMBL" id="MBB4152026.1"/>
    </source>
</evidence>
<keyword evidence="4 5" id="KW-0472">Membrane</keyword>
<feature type="transmembrane region" description="Helical" evidence="5">
    <location>
        <begin position="302"/>
        <end position="319"/>
    </location>
</feature>
<dbReference type="GO" id="GO:0016020">
    <property type="term" value="C:membrane"/>
    <property type="evidence" value="ECO:0007669"/>
    <property type="project" value="UniProtKB-SubCell"/>
</dbReference>
<dbReference type="Pfam" id="PF13515">
    <property type="entry name" value="FUSC_2"/>
    <property type="match status" value="1"/>
</dbReference>
<feature type="transmembrane region" description="Helical" evidence="5">
    <location>
        <begin position="272"/>
        <end position="290"/>
    </location>
</feature>
<dbReference type="AlphaFoldDB" id="A0A7W6LX55"/>
<accession>A0A7W6LX55</accession>
<keyword evidence="8" id="KW-1185">Reference proteome</keyword>
<feature type="transmembrane region" description="Helical" evidence="5">
    <location>
        <begin position="138"/>
        <end position="158"/>
    </location>
</feature>
<keyword evidence="2 5" id="KW-0812">Transmembrane</keyword>
<feature type="domain" description="Integral membrane bound transporter" evidence="6">
    <location>
        <begin position="193"/>
        <end position="314"/>
    </location>
</feature>
<evidence type="ECO:0000256" key="3">
    <source>
        <dbReference type="ARBA" id="ARBA00022989"/>
    </source>
</evidence>
<name>A0A7W6LX55_9SPHN</name>
<dbReference type="Proteomes" id="UP000590524">
    <property type="component" value="Unassembled WGS sequence"/>
</dbReference>
<feature type="transmembrane region" description="Helical" evidence="5">
    <location>
        <begin position="178"/>
        <end position="195"/>
    </location>
</feature>
<dbReference type="InterPro" id="IPR049453">
    <property type="entry name" value="Memb_transporter_dom"/>
</dbReference>
<feature type="transmembrane region" description="Helical" evidence="5">
    <location>
        <begin position="251"/>
        <end position="267"/>
    </location>
</feature>
<organism evidence="7 8">
    <name type="scientific">Sphingobium scionense</name>
    <dbReference type="NCBI Taxonomy" id="1404341"/>
    <lineage>
        <taxon>Bacteria</taxon>
        <taxon>Pseudomonadati</taxon>
        <taxon>Pseudomonadota</taxon>
        <taxon>Alphaproteobacteria</taxon>
        <taxon>Sphingomonadales</taxon>
        <taxon>Sphingomonadaceae</taxon>
        <taxon>Sphingobium</taxon>
    </lineage>
</organism>
<dbReference type="EMBL" id="JACIEU010000067">
    <property type="protein sequence ID" value="MBB4152026.1"/>
    <property type="molecule type" value="Genomic_DNA"/>
</dbReference>
<comment type="caution">
    <text evidence="7">The sequence shown here is derived from an EMBL/GenBank/DDBJ whole genome shotgun (WGS) entry which is preliminary data.</text>
</comment>
<comment type="subcellular location">
    <subcellularLocation>
        <location evidence="1">Membrane</location>
        <topology evidence="1">Multi-pass membrane protein</topology>
    </subcellularLocation>
</comment>